<dbReference type="InterPro" id="IPR000873">
    <property type="entry name" value="AMP-dep_synth/lig_dom"/>
</dbReference>
<keyword evidence="1" id="KW-0436">Ligase</keyword>
<sequence>MEPIWLKRYPPEVPKTVDLDPDESLADIFAHVCKTFPQRPAFANFGKKLSFADLNELSGRFAAYLQTELALTRGDRVAIMMPNLLQYPVALFGALRAGLVVVNLNPLYTSHELHHHLNDCGARVIVVVANSVHELAAVVAETPVEHVLVTEIGDLLGFPKRPLVNFVVRYIKRLVPSYDLPTAKPFSDALRQDGPAFVPPADLTGTDLAFLQYTGGTTGVAKGAMLTHANMVANTRQMNTWFAAHWVVGEEIVITALPLYHVYALTCNCLTYFAKGGLNVLITDPRDTKGMIREMRKWKFTAITGVNTLYQRLVEHPLLPSANFDALKVASAGGMAVLQATAKRWTALTGKEILEGYGLSE</sequence>
<feature type="domain" description="AMP-dependent synthetase/ligase" evidence="2">
    <location>
        <begin position="29"/>
        <end position="361"/>
    </location>
</feature>
<dbReference type="EMBL" id="UINC01060903">
    <property type="protein sequence ID" value="SVB85903.1"/>
    <property type="molecule type" value="Genomic_DNA"/>
</dbReference>
<protein>
    <recommendedName>
        <fullName evidence="2">AMP-dependent synthetase/ligase domain-containing protein</fullName>
    </recommendedName>
</protein>
<dbReference type="SUPFAM" id="SSF56801">
    <property type="entry name" value="Acetyl-CoA synthetase-like"/>
    <property type="match status" value="1"/>
</dbReference>
<dbReference type="Pfam" id="PF00501">
    <property type="entry name" value="AMP-binding"/>
    <property type="match status" value="1"/>
</dbReference>
<proteinExistence type="predicted"/>
<dbReference type="PROSITE" id="PS00455">
    <property type="entry name" value="AMP_BINDING"/>
    <property type="match status" value="1"/>
</dbReference>
<dbReference type="GO" id="GO:0016874">
    <property type="term" value="F:ligase activity"/>
    <property type="evidence" value="ECO:0007669"/>
    <property type="project" value="UniProtKB-KW"/>
</dbReference>
<feature type="non-terminal residue" evidence="3">
    <location>
        <position position="361"/>
    </location>
</feature>
<name>A0A382HGV3_9ZZZZ</name>
<dbReference type="AlphaFoldDB" id="A0A382HGV3"/>
<dbReference type="InterPro" id="IPR020845">
    <property type="entry name" value="AMP-binding_CS"/>
</dbReference>
<organism evidence="3">
    <name type="scientific">marine metagenome</name>
    <dbReference type="NCBI Taxonomy" id="408172"/>
    <lineage>
        <taxon>unclassified sequences</taxon>
        <taxon>metagenomes</taxon>
        <taxon>ecological metagenomes</taxon>
    </lineage>
</organism>
<gene>
    <name evidence="3" type="ORF">METZ01_LOCUS238757</name>
</gene>
<dbReference type="Gene3D" id="3.40.50.12780">
    <property type="entry name" value="N-terminal domain of ligase-like"/>
    <property type="match status" value="1"/>
</dbReference>
<dbReference type="PANTHER" id="PTHR43767">
    <property type="entry name" value="LONG-CHAIN-FATTY-ACID--COA LIGASE"/>
    <property type="match status" value="1"/>
</dbReference>
<evidence type="ECO:0000313" key="3">
    <source>
        <dbReference type="EMBL" id="SVB85903.1"/>
    </source>
</evidence>
<dbReference type="PANTHER" id="PTHR43767:SF8">
    <property type="entry name" value="LONG-CHAIN-FATTY-ACID--COA LIGASE"/>
    <property type="match status" value="1"/>
</dbReference>
<accession>A0A382HGV3</accession>
<evidence type="ECO:0000256" key="1">
    <source>
        <dbReference type="ARBA" id="ARBA00022598"/>
    </source>
</evidence>
<reference evidence="3" key="1">
    <citation type="submission" date="2018-05" db="EMBL/GenBank/DDBJ databases">
        <authorList>
            <person name="Lanie J.A."/>
            <person name="Ng W.-L."/>
            <person name="Kazmierczak K.M."/>
            <person name="Andrzejewski T.M."/>
            <person name="Davidsen T.M."/>
            <person name="Wayne K.J."/>
            <person name="Tettelin H."/>
            <person name="Glass J.I."/>
            <person name="Rusch D."/>
            <person name="Podicherti R."/>
            <person name="Tsui H.-C.T."/>
            <person name="Winkler M.E."/>
        </authorList>
    </citation>
    <scope>NUCLEOTIDE SEQUENCE</scope>
</reference>
<dbReference type="InterPro" id="IPR042099">
    <property type="entry name" value="ANL_N_sf"/>
</dbReference>
<dbReference type="InterPro" id="IPR050237">
    <property type="entry name" value="ATP-dep_AMP-bd_enzyme"/>
</dbReference>
<evidence type="ECO:0000259" key="2">
    <source>
        <dbReference type="Pfam" id="PF00501"/>
    </source>
</evidence>